<evidence type="ECO:0000313" key="2">
    <source>
        <dbReference type="Proteomes" id="UP000029553"/>
    </source>
</evidence>
<sequence>MDGICLGASIQTLNAPFVPVMTLGEQLRSGLTANSKLPPNAEDSFKRMEALYRKGDKDGLEKEAATWSSPGYERDQLRRNLFHLVQAYELAEQALGGKRNTDTADLAMYFVPQPENRKNGLHQTMNIKTYPMLFATGKSLYFDQGLPKLMAKTKPVLCGVFRLEGHYKSKSGYSTTVAVQTDSDGDFKVSTMERLFTNVSHDSLQQLHKELEQRYASPIDANIAWLILDMSKLQLVFMHPIMNPKAGARHDEASKLFQALWQQGWMDFKGKNVGWPGAMNIIANNNKRSIAACEPKALPLN</sequence>
<comment type="caution">
    <text evidence="1">The sequence shown here is derived from an EMBL/GenBank/DDBJ whole genome shotgun (WGS) entry which is preliminary data.</text>
</comment>
<name>A0A096FMU5_COMTE</name>
<dbReference type="EMBL" id="AWOR01000026">
    <property type="protein sequence ID" value="KGH31244.1"/>
    <property type="molecule type" value="Genomic_DNA"/>
</dbReference>
<evidence type="ECO:0000313" key="1">
    <source>
        <dbReference type="EMBL" id="KGH31244.1"/>
    </source>
</evidence>
<dbReference type="AlphaFoldDB" id="A0A096FMU5"/>
<gene>
    <name evidence="1" type="ORF">P353_06780</name>
</gene>
<accession>A0A096FMU5</accession>
<protein>
    <submittedName>
        <fullName evidence="1">Uncharacterized protein</fullName>
    </submittedName>
</protein>
<organism evidence="1 2">
    <name type="scientific">Comamonas testosteroni</name>
    <name type="common">Pseudomonas testosteroni</name>
    <dbReference type="NCBI Taxonomy" id="285"/>
    <lineage>
        <taxon>Bacteria</taxon>
        <taxon>Pseudomonadati</taxon>
        <taxon>Pseudomonadota</taxon>
        <taxon>Betaproteobacteria</taxon>
        <taxon>Burkholderiales</taxon>
        <taxon>Comamonadaceae</taxon>
        <taxon>Comamonas</taxon>
    </lineage>
</organism>
<proteinExistence type="predicted"/>
<reference evidence="1 2" key="1">
    <citation type="submission" date="2013-09" db="EMBL/GenBank/DDBJ databases">
        <title>High correlation between genotypes and phenotypes of environmental bacteria Comamonas testosteroni strains.</title>
        <authorList>
            <person name="Liu L."/>
            <person name="Zhu W."/>
            <person name="Xia X."/>
            <person name="Xu B."/>
            <person name="Luo M."/>
            <person name="Wang G."/>
        </authorList>
    </citation>
    <scope>NUCLEOTIDE SEQUENCE [LARGE SCALE GENOMIC DNA]</scope>
    <source>
        <strain evidence="1 2">JL40</strain>
    </source>
</reference>
<dbReference type="Proteomes" id="UP000029553">
    <property type="component" value="Unassembled WGS sequence"/>
</dbReference>